<dbReference type="InterPro" id="IPR011250">
    <property type="entry name" value="OMP/PagP_B-barrel"/>
</dbReference>
<name>A0A1H9Q2W2_9SPHI</name>
<reference evidence="2 3" key="1">
    <citation type="submission" date="2016-10" db="EMBL/GenBank/DDBJ databases">
        <authorList>
            <person name="de Groot N.N."/>
        </authorList>
    </citation>
    <scope>NUCLEOTIDE SEQUENCE [LARGE SCALE GENOMIC DNA]</scope>
    <source>
        <strain evidence="2 3">DSM 18610</strain>
    </source>
</reference>
<accession>A0A1H9Q2W2</accession>
<dbReference type="RefSeq" id="WP_090884004.1">
    <property type="nucleotide sequence ID" value="NZ_FOGG01000011.1"/>
</dbReference>
<feature type="chain" id="PRO_5011651964" description="Outer membrane protein beta-barrel domain-containing protein" evidence="1">
    <location>
        <begin position="24"/>
        <end position="181"/>
    </location>
</feature>
<evidence type="ECO:0000313" key="2">
    <source>
        <dbReference type="EMBL" id="SER54748.1"/>
    </source>
</evidence>
<dbReference type="SUPFAM" id="SSF56925">
    <property type="entry name" value="OMPA-like"/>
    <property type="match status" value="1"/>
</dbReference>
<dbReference type="Proteomes" id="UP000199572">
    <property type="component" value="Unassembled WGS sequence"/>
</dbReference>
<proteinExistence type="predicted"/>
<evidence type="ECO:0008006" key="4">
    <source>
        <dbReference type="Google" id="ProtNLM"/>
    </source>
</evidence>
<keyword evidence="1" id="KW-0732">Signal</keyword>
<dbReference type="OrthoDB" id="657299at2"/>
<sequence>MITRLTSTFTLCILFVISFQVNAQNTANIGVSAEFGLPSGNFSNVSGIGLGAAVKADLPVSETFTLTLNGGLMNFFGRSSQVVSLQDLTYLPAKIGLKYQVSDGFYAEGQVGAAVPLKNGQKTLFVWSPGIGNFFKLTNGNKLDLGIRYEAWSGQTERVSVINSASSKGFVGIRFGYVFGL</sequence>
<feature type="signal peptide" evidence="1">
    <location>
        <begin position="1"/>
        <end position="23"/>
    </location>
</feature>
<dbReference type="EMBL" id="FOGG01000011">
    <property type="protein sequence ID" value="SER54748.1"/>
    <property type="molecule type" value="Genomic_DNA"/>
</dbReference>
<dbReference type="STRING" id="390241.SAMN04488023_11111"/>
<keyword evidence="3" id="KW-1185">Reference proteome</keyword>
<dbReference type="AlphaFoldDB" id="A0A1H9Q2W2"/>
<evidence type="ECO:0000313" key="3">
    <source>
        <dbReference type="Proteomes" id="UP000199572"/>
    </source>
</evidence>
<evidence type="ECO:0000256" key="1">
    <source>
        <dbReference type="SAM" id="SignalP"/>
    </source>
</evidence>
<protein>
    <recommendedName>
        <fullName evidence="4">Outer membrane protein beta-barrel domain-containing protein</fullName>
    </recommendedName>
</protein>
<organism evidence="2 3">
    <name type="scientific">Pedobacter rhizosphaerae</name>
    <dbReference type="NCBI Taxonomy" id="390241"/>
    <lineage>
        <taxon>Bacteria</taxon>
        <taxon>Pseudomonadati</taxon>
        <taxon>Bacteroidota</taxon>
        <taxon>Sphingobacteriia</taxon>
        <taxon>Sphingobacteriales</taxon>
        <taxon>Sphingobacteriaceae</taxon>
        <taxon>Pedobacter</taxon>
    </lineage>
</organism>
<gene>
    <name evidence="2" type="ORF">SAMN04488023_11111</name>
</gene>